<dbReference type="InterPro" id="IPR027854">
    <property type="entry name" value="STMP1"/>
</dbReference>
<name>A0A6C0BW49_9ZZZZ</name>
<dbReference type="Pfam" id="PF15054">
    <property type="entry name" value="DUF4535"/>
    <property type="match status" value="1"/>
</dbReference>
<evidence type="ECO:0000313" key="1">
    <source>
        <dbReference type="EMBL" id="QHS96665.1"/>
    </source>
</evidence>
<proteinExistence type="predicted"/>
<dbReference type="EMBL" id="MN739274">
    <property type="protein sequence ID" value="QHS96665.1"/>
    <property type="molecule type" value="Genomic_DNA"/>
</dbReference>
<sequence>MLEFIIGSLVGIYLAQNCVLPNLQNTVSTWIVSRNSPVTITPDEETPKKTEVFTGKMPKDIEMTRIETEKRETE</sequence>
<dbReference type="AlphaFoldDB" id="A0A6C0BW49"/>
<reference evidence="1" key="1">
    <citation type="journal article" date="2020" name="Nature">
        <title>Giant virus diversity and host interactions through global metagenomics.</title>
        <authorList>
            <person name="Schulz F."/>
            <person name="Roux S."/>
            <person name="Paez-Espino D."/>
            <person name="Jungbluth S."/>
            <person name="Walsh D.A."/>
            <person name="Denef V.J."/>
            <person name="McMahon K.D."/>
            <person name="Konstantinidis K.T."/>
            <person name="Eloe-Fadrosh E.A."/>
            <person name="Kyrpides N.C."/>
            <person name="Woyke T."/>
        </authorList>
    </citation>
    <scope>NUCLEOTIDE SEQUENCE</scope>
    <source>
        <strain evidence="1">GVMAG-M-3300020166-18</strain>
    </source>
</reference>
<accession>A0A6C0BW49</accession>
<organism evidence="1">
    <name type="scientific">viral metagenome</name>
    <dbReference type="NCBI Taxonomy" id="1070528"/>
    <lineage>
        <taxon>unclassified sequences</taxon>
        <taxon>metagenomes</taxon>
        <taxon>organismal metagenomes</taxon>
    </lineage>
</organism>
<protein>
    <submittedName>
        <fullName evidence="1">Uncharacterized protein</fullName>
    </submittedName>
</protein>